<reference evidence="1 2" key="1">
    <citation type="submission" date="2023-07" db="EMBL/GenBank/DDBJ databases">
        <title>Genomic Encyclopedia of Type Strains, Phase IV (KMG-IV): sequencing the most valuable type-strain genomes for metagenomic binning, comparative biology and taxonomic classification.</title>
        <authorList>
            <person name="Goeker M."/>
        </authorList>
    </citation>
    <scope>NUCLEOTIDE SEQUENCE [LARGE SCALE GENOMIC DNA]</scope>
    <source>
        <strain evidence="1 2">DSM 18695</strain>
    </source>
</reference>
<dbReference type="Proteomes" id="UP001228905">
    <property type="component" value="Unassembled WGS sequence"/>
</dbReference>
<name>A0ABU0IXR8_9CAUL</name>
<comment type="caution">
    <text evidence="1">The sequence shown here is derived from an EMBL/GenBank/DDBJ whole genome shotgun (WGS) entry which is preliminary data.</text>
</comment>
<accession>A0ABU0IXR8</accession>
<evidence type="ECO:0000313" key="2">
    <source>
        <dbReference type="Proteomes" id="UP001228905"/>
    </source>
</evidence>
<gene>
    <name evidence="1" type="ORF">QO010_003781</name>
</gene>
<keyword evidence="2" id="KW-1185">Reference proteome</keyword>
<sequence>MILTVLALMSAALTNPMPPPAPKADPCAVAGACRHVGEFNLTLEPGQVDRVKVDDDIPWIDEDGDILLFPGEMLVIRLETVDGEVRPVMVRAGRASDVDMASAESDLLKQFAKPLDPGDQDLFFMGEGSKVPPSEPGVIKLVFKQAAGQRDTMLLMLNGYDRWVDYQAVMVTPDGRQQSTTVCQVMDRRAGFEHWPHPIVMIRLSRFELVKAPSSVACD</sequence>
<organism evidence="1 2">
    <name type="scientific">Caulobacter ginsengisoli</name>
    <dbReference type="NCBI Taxonomy" id="400775"/>
    <lineage>
        <taxon>Bacteria</taxon>
        <taxon>Pseudomonadati</taxon>
        <taxon>Pseudomonadota</taxon>
        <taxon>Alphaproteobacteria</taxon>
        <taxon>Caulobacterales</taxon>
        <taxon>Caulobacteraceae</taxon>
        <taxon>Caulobacter</taxon>
    </lineage>
</organism>
<protein>
    <submittedName>
        <fullName evidence="1">Uncharacterized protein</fullName>
    </submittedName>
</protein>
<dbReference type="EMBL" id="JAUSVS010000009">
    <property type="protein sequence ID" value="MDQ0465988.1"/>
    <property type="molecule type" value="Genomic_DNA"/>
</dbReference>
<dbReference type="RefSeq" id="WP_307351757.1">
    <property type="nucleotide sequence ID" value="NZ_JAUSVS010000009.1"/>
</dbReference>
<evidence type="ECO:0000313" key="1">
    <source>
        <dbReference type="EMBL" id="MDQ0465988.1"/>
    </source>
</evidence>
<proteinExistence type="predicted"/>